<dbReference type="Proteomes" id="UP000887579">
    <property type="component" value="Unplaced"/>
</dbReference>
<reference evidence="2" key="1">
    <citation type="submission" date="2022-11" db="UniProtKB">
        <authorList>
            <consortium name="WormBaseParasite"/>
        </authorList>
    </citation>
    <scope>IDENTIFICATION</scope>
</reference>
<protein>
    <submittedName>
        <fullName evidence="2">Uncharacterized protein</fullName>
    </submittedName>
</protein>
<sequence>MKRLIIGVALIICCCVNASPADICEEIENAFRNSTEQGEIPACRCLPEEMGAMRGSRSYKEEGDGIWIGCTRQNMPSVFRALNSLNETLISHLWIWNSLINILPNDMFAKVRPKILTIENSRVSVFRAGAFGNIGRRLKSLYLKNNILKSIEKQTFADLNALETLDLTGNKLTEIKAGQLENLVYLETLMLSDNQINHIEDGAFKALINLKTLNLANNKLTNITKNTFQGLNNLEVLSIQGNNLGTIDWNAFSHMKRLRTLDFGTNHLTRIELRGLENLQRLYLNNNSINSLKNVSLRDLPSLSVLSMDRNQISSIGDNDLSSLSQSSRLASLSFAENNISVIEGQAFEHVHQLTVLSLQNNQLSSLTSPPRNGMIPYLRPLKKLRVLSLARNKISNIEDGEINILSNLKELTLDHNRIEKINTGALKGLRLSKFFINSNRLYYLPEGTFDSWHTDDLEAVDLSDNLWECICGSEWIGPWLTQLGDRNSPSGDLGCLQYRCNEEAEKQRDQQSFILTIIASCVAVVAFIILVAIGYMYAQEYFYGTVAIKRVPSDMVRLIPSMESLSYPNPFAPNAEKGIINLAGPQTAVPKPATKSAIDSSSTNNNNNSNESPTKSSEKKRVRFGGIY</sequence>
<dbReference type="WBParaSite" id="ES5_v2.g6512.t1">
    <property type="protein sequence ID" value="ES5_v2.g6512.t1"/>
    <property type="gene ID" value="ES5_v2.g6512"/>
</dbReference>
<name>A0AC34GPU2_9BILA</name>
<accession>A0AC34GPU2</accession>
<evidence type="ECO:0000313" key="1">
    <source>
        <dbReference type="Proteomes" id="UP000887579"/>
    </source>
</evidence>
<evidence type="ECO:0000313" key="2">
    <source>
        <dbReference type="WBParaSite" id="ES5_v2.g6512.t1"/>
    </source>
</evidence>
<organism evidence="1 2">
    <name type="scientific">Panagrolaimus sp. ES5</name>
    <dbReference type="NCBI Taxonomy" id="591445"/>
    <lineage>
        <taxon>Eukaryota</taxon>
        <taxon>Metazoa</taxon>
        <taxon>Ecdysozoa</taxon>
        <taxon>Nematoda</taxon>
        <taxon>Chromadorea</taxon>
        <taxon>Rhabditida</taxon>
        <taxon>Tylenchina</taxon>
        <taxon>Panagrolaimomorpha</taxon>
        <taxon>Panagrolaimoidea</taxon>
        <taxon>Panagrolaimidae</taxon>
        <taxon>Panagrolaimus</taxon>
    </lineage>
</organism>
<proteinExistence type="predicted"/>